<evidence type="ECO:0000313" key="4">
    <source>
        <dbReference type="EMBL" id="KCW59399.1"/>
    </source>
</evidence>
<name>A0A059B057_EUCGR</name>
<evidence type="ECO:0000256" key="1">
    <source>
        <dbReference type="ARBA" id="ARBA00008210"/>
    </source>
</evidence>
<gene>
    <name evidence="4" type="ORF">EUGRSUZ_H02107</name>
</gene>
<proteinExistence type="inferred from homology"/>
<organism evidence="4">
    <name type="scientific">Eucalyptus grandis</name>
    <name type="common">Flooded gum</name>
    <dbReference type="NCBI Taxonomy" id="71139"/>
    <lineage>
        <taxon>Eukaryota</taxon>
        <taxon>Viridiplantae</taxon>
        <taxon>Streptophyta</taxon>
        <taxon>Embryophyta</taxon>
        <taxon>Tracheophyta</taxon>
        <taxon>Spermatophyta</taxon>
        <taxon>Magnoliopsida</taxon>
        <taxon>eudicotyledons</taxon>
        <taxon>Gunneridae</taxon>
        <taxon>Pentapetalae</taxon>
        <taxon>rosids</taxon>
        <taxon>malvids</taxon>
        <taxon>Myrtales</taxon>
        <taxon>Myrtaceae</taxon>
        <taxon>Myrtoideae</taxon>
        <taxon>Eucalypteae</taxon>
        <taxon>Eucalyptus</taxon>
    </lineage>
</organism>
<dbReference type="SUPFAM" id="SSF54654">
    <property type="entry name" value="CI-2 family of serine protease inhibitors"/>
    <property type="match status" value="1"/>
</dbReference>
<keyword evidence="3" id="KW-0722">Serine protease inhibitor</keyword>
<dbReference type="OMA" id="WVWIDEA"/>
<comment type="similarity">
    <text evidence="1">Belongs to the protease inhibitor I13 (potato type I serine protease inhibitor) family.</text>
</comment>
<accession>A0A059B057</accession>
<dbReference type="EMBL" id="KK198760">
    <property type="protein sequence ID" value="KCW59399.1"/>
    <property type="molecule type" value="Genomic_DNA"/>
</dbReference>
<dbReference type="InParanoid" id="A0A059B057"/>
<dbReference type="AlphaFoldDB" id="A0A059B057"/>
<dbReference type="Pfam" id="PF00280">
    <property type="entry name" value="potato_inhibit"/>
    <property type="match status" value="1"/>
</dbReference>
<dbReference type="Gene3D" id="3.30.10.10">
    <property type="entry name" value="Trypsin Inhibitor V, subunit A"/>
    <property type="match status" value="1"/>
</dbReference>
<sequence>MASNVVKTINKSSWPELVGVNGAKAKLIIENENKRVTGVIQLERTPHSLDICCNRVFIWVDNKGNIVKVPTIG</sequence>
<dbReference type="InterPro" id="IPR036354">
    <property type="entry name" value="Prot_inh_pot1_sf"/>
</dbReference>
<dbReference type="InterPro" id="IPR000864">
    <property type="entry name" value="Prot_inh_pot1"/>
</dbReference>
<keyword evidence="2" id="KW-0646">Protease inhibitor</keyword>
<dbReference type="PANTHER" id="PTHR33091:SF94">
    <property type="entry name" value="PROTEASE INHIBITOR PROTEIN"/>
    <property type="match status" value="1"/>
</dbReference>
<reference evidence="4" key="1">
    <citation type="submission" date="2013-07" db="EMBL/GenBank/DDBJ databases">
        <title>The genome of Eucalyptus grandis.</title>
        <authorList>
            <person name="Schmutz J."/>
            <person name="Hayes R."/>
            <person name="Myburg A."/>
            <person name="Tuskan G."/>
            <person name="Grattapaglia D."/>
            <person name="Rokhsar D.S."/>
        </authorList>
    </citation>
    <scope>NUCLEOTIDE SEQUENCE</scope>
    <source>
        <tissue evidence="4">Leaf extractions</tissue>
    </source>
</reference>
<dbReference type="PROSITE" id="PS00285">
    <property type="entry name" value="POTATO_INHIBITOR"/>
    <property type="match status" value="1"/>
</dbReference>
<dbReference type="GO" id="GO:0004867">
    <property type="term" value="F:serine-type endopeptidase inhibitor activity"/>
    <property type="evidence" value="ECO:0007669"/>
    <property type="project" value="UniProtKB-KW"/>
</dbReference>
<dbReference type="STRING" id="71139.A0A059B057"/>
<protein>
    <submittedName>
        <fullName evidence="4">Uncharacterized protein</fullName>
    </submittedName>
</protein>
<dbReference type="PANTHER" id="PTHR33091">
    <property type="entry name" value="PROTEIN, PUTATIVE, EXPRESSED-RELATED"/>
    <property type="match status" value="1"/>
</dbReference>
<evidence type="ECO:0000256" key="3">
    <source>
        <dbReference type="ARBA" id="ARBA00022900"/>
    </source>
</evidence>
<dbReference type="GO" id="GO:0009611">
    <property type="term" value="P:response to wounding"/>
    <property type="evidence" value="ECO:0007669"/>
    <property type="project" value="InterPro"/>
</dbReference>
<evidence type="ECO:0000256" key="2">
    <source>
        <dbReference type="ARBA" id="ARBA00022690"/>
    </source>
</evidence>
<dbReference type="Gramene" id="KCW59399">
    <property type="protein sequence ID" value="KCW59399"/>
    <property type="gene ID" value="EUGRSUZ_H02107"/>
</dbReference>